<organism evidence="1 2">
    <name type="scientific">Thiohalobacter thiocyanaticus</name>
    <dbReference type="NCBI Taxonomy" id="585455"/>
    <lineage>
        <taxon>Bacteria</taxon>
        <taxon>Pseudomonadati</taxon>
        <taxon>Pseudomonadota</taxon>
        <taxon>Gammaproteobacteria</taxon>
        <taxon>Thiohalobacterales</taxon>
        <taxon>Thiohalobacteraceae</taxon>
        <taxon>Thiohalobacter</taxon>
    </lineage>
</organism>
<dbReference type="Pfam" id="PF13469">
    <property type="entry name" value="Sulfotransfer_3"/>
    <property type="match status" value="1"/>
</dbReference>
<sequence length="282" mass="32350">MGRRATAYYLGRLELEFWLRLKWLVQHAWHGPRRRGPAAVSFIAGVQRSGTNMLMDVLEQSLLTDVYHERDPRAFDNYSMRETDIIAALHARCRAPHFIIKSLCELQRLPQLRQRFPGTRIVWIVRHYDDVVNSMLVSFRNHASQIRRLAQDKLAVDWRGEGMSDATQALLRRFAGPELSDASGAALMWYLRNVLFFEQGFDRDEKVLLVSYERLVAMPQAEFARIFAFLGLPYRPWHSRRVVASSVGKRQPPAIEPAVRAECDALLARFHALLPAAPGEAA</sequence>
<dbReference type="AlphaFoldDB" id="A0A1Z4VT67"/>
<evidence type="ECO:0000313" key="2">
    <source>
        <dbReference type="Proteomes" id="UP000218765"/>
    </source>
</evidence>
<evidence type="ECO:0000313" key="1">
    <source>
        <dbReference type="EMBL" id="BAZ94693.1"/>
    </source>
</evidence>
<accession>A0A1Z4VT67</accession>
<evidence type="ECO:0008006" key="3">
    <source>
        <dbReference type="Google" id="ProtNLM"/>
    </source>
</evidence>
<protein>
    <recommendedName>
        <fullName evidence="3">Sulfotransferase domain-containing protein</fullName>
    </recommendedName>
</protein>
<gene>
    <name evidence="1" type="ORF">FOKN1_2319</name>
</gene>
<dbReference type="Proteomes" id="UP000218765">
    <property type="component" value="Chromosome"/>
</dbReference>
<keyword evidence="2" id="KW-1185">Reference proteome</keyword>
<reference evidence="1 2" key="1">
    <citation type="submission" date="2017-05" db="EMBL/GenBank/DDBJ databases">
        <title>Thiocyanate degradation by Thiohalobacter thiocyanaticus FOKN1.</title>
        <authorList>
            <person name="Oshiki M."/>
            <person name="Fukushima T."/>
            <person name="Kawano S."/>
            <person name="Nakagawa J."/>
        </authorList>
    </citation>
    <scope>NUCLEOTIDE SEQUENCE [LARGE SCALE GENOMIC DNA]</scope>
    <source>
        <strain evidence="1 2">FOKN1</strain>
    </source>
</reference>
<dbReference type="EMBL" id="AP018052">
    <property type="protein sequence ID" value="BAZ94693.1"/>
    <property type="molecule type" value="Genomic_DNA"/>
</dbReference>
<proteinExistence type="predicted"/>
<dbReference type="Gene3D" id="3.40.50.300">
    <property type="entry name" value="P-loop containing nucleotide triphosphate hydrolases"/>
    <property type="match status" value="1"/>
</dbReference>
<dbReference type="KEGG" id="ttc:FOKN1_2319"/>
<dbReference type="InterPro" id="IPR027417">
    <property type="entry name" value="P-loop_NTPase"/>
</dbReference>
<dbReference type="SUPFAM" id="SSF52540">
    <property type="entry name" value="P-loop containing nucleoside triphosphate hydrolases"/>
    <property type="match status" value="1"/>
</dbReference>
<name>A0A1Z4VT67_9GAMM</name>
<dbReference type="OrthoDB" id="3336394at2"/>
<dbReference type="RefSeq" id="WP_157745636.1">
    <property type="nucleotide sequence ID" value="NZ_AP018052.1"/>
</dbReference>